<dbReference type="PANTHER" id="PTHR33931">
    <property type="entry name" value="HOLIN-LIKE PROTEIN CIDA-RELATED"/>
    <property type="match status" value="1"/>
</dbReference>
<accession>A0A923RJW5</accession>
<evidence type="ECO:0000256" key="1">
    <source>
        <dbReference type="ARBA" id="ARBA00004651"/>
    </source>
</evidence>
<organism evidence="7 8">
    <name type="scientific">Ornithinibacillus hominis</name>
    <dbReference type="NCBI Taxonomy" id="2763055"/>
    <lineage>
        <taxon>Bacteria</taxon>
        <taxon>Bacillati</taxon>
        <taxon>Bacillota</taxon>
        <taxon>Bacilli</taxon>
        <taxon>Bacillales</taxon>
        <taxon>Bacillaceae</taxon>
        <taxon>Ornithinibacillus</taxon>
    </lineage>
</organism>
<evidence type="ECO:0000313" key="7">
    <source>
        <dbReference type="EMBL" id="MBC5638316.1"/>
    </source>
</evidence>
<dbReference type="RefSeq" id="WP_186871025.1">
    <property type="nucleotide sequence ID" value="NZ_JACOOL010000014.1"/>
</dbReference>
<proteinExistence type="predicted"/>
<keyword evidence="4 6" id="KW-1133">Transmembrane helix</keyword>
<feature type="transmembrane region" description="Helical" evidence="6">
    <location>
        <begin position="59"/>
        <end position="78"/>
    </location>
</feature>
<keyword evidence="2" id="KW-1003">Cell membrane</keyword>
<keyword evidence="5 6" id="KW-0472">Membrane</keyword>
<feature type="transmembrane region" description="Helical" evidence="6">
    <location>
        <begin position="29"/>
        <end position="47"/>
    </location>
</feature>
<protein>
    <submittedName>
        <fullName evidence="7">CidA/LrgA family holin-like protein</fullName>
    </submittedName>
</protein>
<dbReference type="GO" id="GO:0005886">
    <property type="term" value="C:plasma membrane"/>
    <property type="evidence" value="ECO:0007669"/>
    <property type="project" value="UniProtKB-SubCell"/>
</dbReference>
<feature type="transmembrane region" description="Helical" evidence="6">
    <location>
        <begin position="90"/>
        <end position="113"/>
    </location>
</feature>
<dbReference type="PANTHER" id="PTHR33931:SF6">
    <property type="entry name" value="INTEGRAL MEMBRANE PROTEIN YXZK-RELATED"/>
    <property type="match status" value="1"/>
</dbReference>
<dbReference type="Pfam" id="PF03788">
    <property type="entry name" value="LrgA"/>
    <property type="match status" value="1"/>
</dbReference>
<sequence length="134" mass="14601">MKGIRIILQIAILFMFSIVGDVLHNVLNLPIPGSIIGLILLLTCLSCKLMPTSFIADGAGLLLALLPLLFIPAMVGIIKYPSLFSIDGGILFFIIIMSTIVTMIAAGYTSQLIEKRSTSRKKRKKCNKHLSQSV</sequence>
<dbReference type="AlphaFoldDB" id="A0A923RJW5"/>
<dbReference type="Proteomes" id="UP000637359">
    <property type="component" value="Unassembled WGS sequence"/>
</dbReference>
<comment type="subcellular location">
    <subcellularLocation>
        <location evidence="1">Cell membrane</location>
        <topology evidence="1">Multi-pass membrane protein</topology>
    </subcellularLocation>
</comment>
<evidence type="ECO:0000256" key="5">
    <source>
        <dbReference type="ARBA" id="ARBA00023136"/>
    </source>
</evidence>
<evidence type="ECO:0000256" key="6">
    <source>
        <dbReference type="SAM" id="Phobius"/>
    </source>
</evidence>
<feature type="transmembrane region" description="Helical" evidence="6">
    <location>
        <begin position="7"/>
        <end position="23"/>
    </location>
</feature>
<gene>
    <name evidence="7" type="ORF">H8S33_16160</name>
</gene>
<dbReference type="NCBIfam" id="NF002460">
    <property type="entry name" value="PRK01658.1"/>
    <property type="match status" value="1"/>
</dbReference>
<evidence type="ECO:0000256" key="3">
    <source>
        <dbReference type="ARBA" id="ARBA00022692"/>
    </source>
</evidence>
<keyword evidence="8" id="KW-1185">Reference proteome</keyword>
<evidence type="ECO:0000256" key="4">
    <source>
        <dbReference type="ARBA" id="ARBA00022989"/>
    </source>
</evidence>
<evidence type="ECO:0000313" key="8">
    <source>
        <dbReference type="Proteomes" id="UP000637359"/>
    </source>
</evidence>
<name>A0A923RJW5_9BACI</name>
<comment type="caution">
    <text evidence="7">The sequence shown here is derived from an EMBL/GenBank/DDBJ whole genome shotgun (WGS) entry which is preliminary data.</text>
</comment>
<keyword evidence="3 6" id="KW-0812">Transmembrane</keyword>
<dbReference type="InterPro" id="IPR005538">
    <property type="entry name" value="LrgA/CidA"/>
</dbReference>
<evidence type="ECO:0000256" key="2">
    <source>
        <dbReference type="ARBA" id="ARBA00022475"/>
    </source>
</evidence>
<dbReference type="EMBL" id="JACOOL010000014">
    <property type="protein sequence ID" value="MBC5638316.1"/>
    <property type="molecule type" value="Genomic_DNA"/>
</dbReference>
<reference evidence="7" key="1">
    <citation type="submission" date="2020-08" db="EMBL/GenBank/DDBJ databases">
        <title>Genome public.</title>
        <authorList>
            <person name="Liu C."/>
            <person name="Sun Q."/>
        </authorList>
    </citation>
    <scope>NUCLEOTIDE SEQUENCE</scope>
    <source>
        <strain evidence="7">BX22</strain>
    </source>
</reference>